<dbReference type="SMART" id="SM00382">
    <property type="entry name" value="AAA"/>
    <property type="match status" value="1"/>
</dbReference>
<evidence type="ECO:0000313" key="5">
    <source>
        <dbReference type="Proteomes" id="UP000627984"/>
    </source>
</evidence>
<dbReference type="InterPro" id="IPR003593">
    <property type="entry name" value="AAA+_ATPase"/>
</dbReference>
<dbReference type="InterPro" id="IPR003439">
    <property type="entry name" value="ABC_transporter-like_ATP-bd"/>
</dbReference>
<sequence length="247" mass="26521">MDLELSGVHVGFGDRPVLGGVSLSVAPGEQVALLGPSGAGKTTLLRVVVGAVIPSRGTVRADGIDPLGSRADLTRVRRSIGCVRQRDDLVNGLTARTNILAAAAYEWRLTEWAAVLVGAVPRRFAGRLRELAHRHEIEPLLAARVERLSGGERQRVALARALLTRPRLILADECTSGLDPVRTAVALDHLQRSGATLLATTHDLGVARNFERVVALRDGKIVFDGKPPDAEEVERIYGRFAPEGMLT</sequence>
<dbReference type="GO" id="GO:0022857">
    <property type="term" value="F:transmembrane transporter activity"/>
    <property type="evidence" value="ECO:0007669"/>
    <property type="project" value="TreeGrafter"/>
</dbReference>
<accession>A0AA37F5G3</accession>
<dbReference type="PANTHER" id="PTHR24220">
    <property type="entry name" value="IMPORT ATP-BINDING PROTEIN"/>
    <property type="match status" value="1"/>
</dbReference>
<reference evidence="4" key="1">
    <citation type="journal article" date="2014" name="Int. J. Syst. Evol. Microbiol.">
        <title>Complete genome sequence of Corynebacterium casei LMG S-19264T (=DSM 44701T), isolated from a smear-ripened cheese.</title>
        <authorList>
            <consortium name="US DOE Joint Genome Institute (JGI-PGF)"/>
            <person name="Walter F."/>
            <person name="Albersmeier A."/>
            <person name="Kalinowski J."/>
            <person name="Ruckert C."/>
        </authorList>
    </citation>
    <scope>NUCLEOTIDE SEQUENCE</scope>
    <source>
        <strain evidence="4">JCM 3093</strain>
    </source>
</reference>
<gene>
    <name evidence="4" type="primary">glnQ</name>
    <name evidence="4" type="ORF">GCM10010126_39790</name>
</gene>
<dbReference type="GO" id="GO:0005886">
    <property type="term" value="C:plasma membrane"/>
    <property type="evidence" value="ECO:0007669"/>
    <property type="project" value="TreeGrafter"/>
</dbReference>
<dbReference type="Gene3D" id="3.40.50.300">
    <property type="entry name" value="P-loop containing nucleotide triphosphate hydrolases"/>
    <property type="match status" value="1"/>
</dbReference>
<proteinExistence type="predicted"/>
<evidence type="ECO:0000259" key="3">
    <source>
        <dbReference type="PROSITE" id="PS50893"/>
    </source>
</evidence>
<dbReference type="InterPro" id="IPR015854">
    <property type="entry name" value="ABC_transpr_LolD-like"/>
</dbReference>
<dbReference type="EMBL" id="BMQD01000012">
    <property type="protein sequence ID" value="GGK76583.1"/>
    <property type="molecule type" value="Genomic_DNA"/>
</dbReference>
<evidence type="ECO:0000256" key="1">
    <source>
        <dbReference type="ARBA" id="ARBA00022741"/>
    </source>
</evidence>
<dbReference type="InterPro" id="IPR027417">
    <property type="entry name" value="P-loop_NTPase"/>
</dbReference>
<protein>
    <submittedName>
        <fullName evidence="4">Peptide ABC transporter ATP-binding protein</fullName>
    </submittedName>
</protein>
<name>A0AA37F5G3_9ACTN</name>
<dbReference type="GO" id="GO:0005524">
    <property type="term" value="F:ATP binding"/>
    <property type="evidence" value="ECO:0007669"/>
    <property type="project" value="UniProtKB-KW"/>
</dbReference>
<keyword evidence="1" id="KW-0547">Nucleotide-binding</keyword>
<dbReference type="Pfam" id="PF00005">
    <property type="entry name" value="ABC_tran"/>
    <property type="match status" value="1"/>
</dbReference>
<evidence type="ECO:0000313" key="4">
    <source>
        <dbReference type="EMBL" id="GGK76583.1"/>
    </source>
</evidence>
<dbReference type="AlphaFoldDB" id="A0AA37F5G3"/>
<feature type="domain" description="ABC transporter" evidence="3">
    <location>
        <begin position="3"/>
        <end position="243"/>
    </location>
</feature>
<dbReference type="GO" id="GO:0016887">
    <property type="term" value="F:ATP hydrolysis activity"/>
    <property type="evidence" value="ECO:0007669"/>
    <property type="project" value="InterPro"/>
</dbReference>
<dbReference type="PROSITE" id="PS50893">
    <property type="entry name" value="ABC_TRANSPORTER_2"/>
    <property type="match status" value="1"/>
</dbReference>
<comment type="caution">
    <text evidence="4">The sequence shown here is derived from an EMBL/GenBank/DDBJ whole genome shotgun (WGS) entry which is preliminary data.</text>
</comment>
<keyword evidence="2 4" id="KW-0067">ATP-binding</keyword>
<dbReference type="PANTHER" id="PTHR24220:SF659">
    <property type="entry name" value="TRANSPORTER, PUTATIVE-RELATED"/>
    <property type="match status" value="1"/>
</dbReference>
<dbReference type="InterPro" id="IPR017871">
    <property type="entry name" value="ABC_transporter-like_CS"/>
</dbReference>
<organism evidence="4 5">
    <name type="scientific">Planomonospora parontospora</name>
    <dbReference type="NCBI Taxonomy" id="58119"/>
    <lineage>
        <taxon>Bacteria</taxon>
        <taxon>Bacillati</taxon>
        <taxon>Actinomycetota</taxon>
        <taxon>Actinomycetes</taxon>
        <taxon>Streptosporangiales</taxon>
        <taxon>Streptosporangiaceae</taxon>
        <taxon>Planomonospora</taxon>
    </lineage>
</organism>
<reference evidence="4" key="2">
    <citation type="submission" date="2022-09" db="EMBL/GenBank/DDBJ databases">
        <authorList>
            <person name="Sun Q."/>
            <person name="Ohkuma M."/>
        </authorList>
    </citation>
    <scope>NUCLEOTIDE SEQUENCE</scope>
    <source>
        <strain evidence="4">JCM 3093</strain>
    </source>
</reference>
<dbReference type="SUPFAM" id="SSF52540">
    <property type="entry name" value="P-loop containing nucleoside triphosphate hydrolases"/>
    <property type="match status" value="1"/>
</dbReference>
<evidence type="ECO:0000256" key="2">
    <source>
        <dbReference type="ARBA" id="ARBA00022840"/>
    </source>
</evidence>
<dbReference type="PROSITE" id="PS00211">
    <property type="entry name" value="ABC_TRANSPORTER_1"/>
    <property type="match status" value="1"/>
</dbReference>
<dbReference type="Proteomes" id="UP000627984">
    <property type="component" value="Unassembled WGS sequence"/>
</dbReference>